<accession>A0A2P8DDP1</accession>
<gene>
    <name evidence="2" type="ORF">B0I18_1011508</name>
</gene>
<dbReference type="Pfam" id="PF13585">
    <property type="entry name" value="CHU_C"/>
    <property type="match status" value="1"/>
</dbReference>
<evidence type="ECO:0000256" key="1">
    <source>
        <dbReference type="SAM" id="SignalP"/>
    </source>
</evidence>
<feature type="signal peptide" evidence="1">
    <location>
        <begin position="1"/>
        <end position="25"/>
    </location>
</feature>
<dbReference type="InterPro" id="IPR026341">
    <property type="entry name" value="T9SS_type_B"/>
</dbReference>
<keyword evidence="1" id="KW-0732">Signal</keyword>
<organism evidence="2 3">
    <name type="scientific">Taibaiella chishuiensis</name>
    <dbReference type="NCBI Taxonomy" id="1434707"/>
    <lineage>
        <taxon>Bacteria</taxon>
        <taxon>Pseudomonadati</taxon>
        <taxon>Bacteroidota</taxon>
        <taxon>Chitinophagia</taxon>
        <taxon>Chitinophagales</taxon>
        <taxon>Chitinophagaceae</taxon>
        <taxon>Taibaiella</taxon>
    </lineage>
</organism>
<sequence>MSMRSFLLRLTLLCLLVLPVSVLNAQLLPPNQPEQDACTALQLCGNSFFTPYSYQGHGVVSDLATTPCGFGTGEDNSVWLKLVVNAPGSIVFTITPVVVSDDYDFAIVNATGINCNNLSSSNVIRCNFNTNIPVANNGIVGLNSTSTITSVAAGATGNPYLQQITAAAGDIYLIMINNSSSGGGASSGFTINFAGSTAVFGDNTPPHFSTLVNGSPCSNKTGVTVQLNTQVACNSIAANGSDFQLSPSGTVTSASGVNCSGTNGYTNTIVVNFSPALAPGNYAIKAKTGTDNNTLLNLCGTALSLPDSLTFTVAGGPVYSQATLACTKLTVQTSTPIKCSTVAANGSDFHITGPSAVSVTGAVGVGCNAAGYSNTIDLTLAGPITTTGTYTLTAQNGTDGNTLTDSCNTNQVVGNSITFHALAKPVLQLPDSLTTCSNTGVTLPLNLTNADAGTTYTYSWAPATGLSDAAIKQPLATPPGDQTYVVTVGSNDASMCTAKDSVFVHSLQGFTLLNHDTTICAGAAVTVHITGSDEYAYSWAPPAGVSNPAVKEPVLTPATTTTYTVKASHAGCRDTSQTLKITVEPNPTNIKLVAEPGKAMCQGDTIVLHAVVSPVGFNFTYAWSPAGDLQYTAGPDNVFFGDTSTTIKVTATTPIGCVASDSVRLTVYPADFGSLLVTDTGVCPLDTVQLAADGGVSYTWSPAYGLSNTTIANPLAHPLTTTDYTVVIKDIHGCIDRKQVRVAVYPAAVLQLPDSVNIYPGESYAFEPGGNCLYFQWFPSSGLSNAAIANPLARPEVRTRYFVKAHTQNGCEVSDSVDVLVKETVIDIPNAFTPTGEGNTTFKPAKRGIATLNYFKIFNRWGQLVFETTDIEKGWDGTFKGAVQPLGVYVYLISAVTDSGRAFTREGNVTLVR</sequence>
<dbReference type="RefSeq" id="WP_106522000.1">
    <property type="nucleotide sequence ID" value="NZ_PYGD01000001.1"/>
</dbReference>
<keyword evidence="3" id="KW-1185">Reference proteome</keyword>
<feature type="chain" id="PRO_5015116886" evidence="1">
    <location>
        <begin position="26"/>
        <end position="913"/>
    </location>
</feature>
<dbReference type="EMBL" id="PYGD01000001">
    <property type="protein sequence ID" value="PSK95340.1"/>
    <property type="molecule type" value="Genomic_DNA"/>
</dbReference>
<evidence type="ECO:0000313" key="3">
    <source>
        <dbReference type="Proteomes" id="UP000240572"/>
    </source>
</evidence>
<protein>
    <submittedName>
        <fullName evidence="2">Gliding motility-associated-like protein</fullName>
    </submittedName>
</protein>
<dbReference type="AlphaFoldDB" id="A0A2P8DDP1"/>
<name>A0A2P8DDP1_9BACT</name>
<dbReference type="Proteomes" id="UP000240572">
    <property type="component" value="Unassembled WGS sequence"/>
</dbReference>
<comment type="caution">
    <text evidence="2">The sequence shown here is derived from an EMBL/GenBank/DDBJ whole genome shotgun (WGS) entry which is preliminary data.</text>
</comment>
<dbReference type="OrthoDB" id="610082at2"/>
<dbReference type="NCBIfam" id="TIGR04131">
    <property type="entry name" value="Bac_Flav_CTERM"/>
    <property type="match status" value="1"/>
</dbReference>
<proteinExistence type="predicted"/>
<evidence type="ECO:0000313" key="2">
    <source>
        <dbReference type="EMBL" id="PSK95340.1"/>
    </source>
</evidence>
<reference evidence="2 3" key="1">
    <citation type="submission" date="2018-03" db="EMBL/GenBank/DDBJ databases">
        <title>Genomic Encyclopedia of Type Strains, Phase III (KMG-III): the genomes of soil and plant-associated and newly described type strains.</title>
        <authorList>
            <person name="Whitman W."/>
        </authorList>
    </citation>
    <scope>NUCLEOTIDE SEQUENCE [LARGE SCALE GENOMIC DNA]</scope>
    <source>
        <strain evidence="2 3">CGMCC 1.12700</strain>
    </source>
</reference>